<keyword evidence="2" id="KW-1185">Reference proteome</keyword>
<comment type="caution">
    <text evidence="1">The sequence shown here is derived from an EMBL/GenBank/DDBJ whole genome shotgun (WGS) entry which is preliminary data.</text>
</comment>
<organism evidence="1 2">
    <name type="scientific">Dermacentor silvarum</name>
    <name type="common">Tick</name>
    <dbReference type="NCBI Taxonomy" id="543639"/>
    <lineage>
        <taxon>Eukaryota</taxon>
        <taxon>Metazoa</taxon>
        <taxon>Ecdysozoa</taxon>
        <taxon>Arthropoda</taxon>
        <taxon>Chelicerata</taxon>
        <taxon>Arachnida</taxon>
        <taxon>Acari</taxon>
        <taxon>Parasitiformes</taxon>
        <taxon>Ixodida</taxon>
        <taxon>Ixodoidea</taxon>
        <taxon>Ixodidae</taxon>
        <taxon>Rhipicephalinae</taxon>
        <taxon>Dermacentor</taxon>
    </lineage>
</organism>
<evidence type="ECO:0000313" key="2">
    <source>
        <dbReference type="Proteomes" id="UP000821865"/>
    </source>
</evidence>
<name>A0ACB8CQM4_DERSI</name>
<dbReference type="EMBL" id="CM023474">
    <property type="protein sequence ID" value="KAH7949325.1"/>
    <property type="molecule type" value="Genomic_DNA"/>
</dbReference>
<protein>
    <submittedName>
        <fullName evidence="1">Uncharacterized protein</fullName>
    </submittedName>
</protein>
<evidence type="ECO:0000313" key="1">
    <source>
        <dbReference type="EMBL" id="KAH7949325.1"/>
    </source>
</evidence>
<accession>A0ACB8CQM4</accession>
<proteinExistence type="predicted"/>
<reference evidence="1" key="1">
    <citation type="submission" date="2020-05" db="EMBL/GenBank/DDBJ databases">
        <title>Large-scale comparative analyses of tick genomes elucidate their genetic diversity and vector capacities.</title>
        <authorList>
            <person name="Jia N."/>
            <person name="Wang J."/>
            <person name="Shi W."/>
            <person name="Du L."/>
            <person name="Sun Y."/>
            <person name="Zhan W."/>
            <person name="Jiang J."/>
            <person name="Wang Q."/>
            <person name="Zhang B."/>
            <person name="Ji P."/>
            <person name="Sakyi L.B."/>
            <person name="Cui X."/>
            <person name="Yuan T."/>
            <person name="Jiang B."/>
            <person name="Yang W."/>
            <person name="Lam T.T.-Y."/>
            <person name="Chang Q."/>
            <person name="Ding S."/>
            <person name="Wang X."/>
            <person name="Zhu J."/>
            <person name="Ruan X."/>
            <person name="Zhao L."/>
            <person name="Wei J."/>
            <person name="Que T."/>
            <person name="Du C."/>
            <person name="Cheng J."/>
            <person name="Dai P."/>
            <person name="Han X."/>
            <person name="Huang E."/>
            <person name="Gao Y."/>
            <person name="Liu J."/>
            <person name="Shao H."/>
            <person name="Ye R."/>
            <person name="Li L."/>
            <person name="Wei W."/>
            <person name="Wang X."/>
            <person name="Wang C."/>
            <person name="Yang T."/>
            <person name="Huo Q."/>
            <person name="Li W."/>
            <person name="Guo W."/>
            <person name="Chen H."/>
            <person name="Zhou L."/>
            <person name="Ni X."/>
            <person name="Tian J."/>
            <person name="Zhou Y."/>
            <person name="Sheng Y."/>
            <person name="Liu T."/>
            <person name="Pan Y."/>
            <person name="Xia L."/>
            <person name="Li J."/>
            <person name="Zhao F."/>
            <person name="Cao W."/>
        </authorList>
    </citation>
    <scope>NUCLEOTIDE SEQUENCE</scope>
    <source>
        <strain evidence="1">Dsil-2018</strain>
    </source>
</reference>
<sequence>MESSSFEVESLASTSPGEVVFSVIEQRLHSEVKLHSKEARCGSLVMDEMSLKQAAVYQKESDAVHGLVDLGGSEVDFGLEEELATHLLCFVFVGLSTHYRLTWLENECLAYFEKRKNDAAYKLEFLSEETYEALRITTMSTVVCTRHLLALGFHFVLTGKFSSDDVESLSSTIRQLNGSNDKTDAYAVLSSLQKILVTSTIHSSPSGNVGSVIGSFGEATKLAPQPAPVATPEKDIKKLLLPHLAALERYTSVFSLFD</sequence>
<gene>
    <name evidence="1" type="ORF">HPB49_007797</name>
</gene>
<dbReference type="Proteomes" id="UP000821865">
    <property type="component" value="Chromosome 5"/>
</dbReference>